<dbReference type="Proteomes" id="UP000028411">
    <property type="component" value="Unassembled WGS sequence"/>
</dbReference>
<dbReference type="PATRIC" id="fig|46429.4.peg.1728"/>
<dbReference type="InterPro" id="IPR013785">
    <property type="entry name" value="Aldolase_TIM"/>
</dbReference>
<evidence type="ECO:0000313" key="1">
    <source>
        <dbReference type="EMBL" id="KEQ53888.1"/>
    </source>
</evidence>
<comment type="caution">
    <text evidence="1">The sequence shown here is derived from an EMBL/GenBank/DDBJ whole genome shotgun (WGS) entry which is preliminary data.</text>
</comment>
<proteinExistence type="predicted"/>
<evidence type="ECO:0000313" key="2">
    <source>
        <dbReference type="Proteomes" id="UP000028411"/>
    </source>
</evidence>
<sequence length="105" mass="11376">MRQLRNTERVLNNSNVTRLVEIEREKGDSLTIDDIHDLVAGVYPKVMVDGDMDAGAWSCGMSVGLIHDIPTVAELIGRIMSDAEALIRHRLGGLLGAVDPEPALA</sequence>
<dbReference type="Gene3D" id="3.20.20.70">
    <property type="entry name" value="Aldolase class I"/>
    <property type="match status" value="1"/>
</dbReference>
<reference evidence="1 2" key="1">
    <citation type="submission" date="2014-02" db="EMBL/GenBank/DDBJ databases">
        <title>Whole genome sequence of Sphingobium chlorophenolicum NBRC 16172.</title>
        <authorList>
            <person name="Gan H.M."/>
            <person name="Gan H.Y."/>
            <person name="Chew T.H."/>
            <person name="Savka M.A."/>
        </authorList>
    </citation>
    <scope>NUCLEOTIDE SEQUENCE [LARGE SCALE GENOMIC DNA]</scope>
    <source>
        <strain evidence="1 2">NBRC 16172</strain>
    </source>
</reference>
<accession>A0A081RFB5</accession>
<dbReference type="AlphaFoldDB" id="A0A081RFB5"/>
<name>A0A081RFB5_SPHCR</name>
<dbReference type="eggNOG" id="COG2070">
    <property type="taxonomic scope" value="Bacteria"/>
</dbReference>
<keyword evidence="1" id="KW-0503">Monooxygenase</keyword>
<gene>
    <name evidence="1" type="ORF">BV95_01760</name>
</gene>
<keyword evidence="1" id="KW-0560">Oxidoreductase</keyword>
<dbReference type="GO" id="GO:0004497">
    <property type="term" value="F:monooxygenase activity"/>
    <property type="evidence" value="ECO:0007669"/>
    <property type="project" value="UniProtKB-KW"/>
</dbReference>
<dbReference type="EMBL" id="JFHR01000016">
    <property type="protein sequence ID" value="KEQ53888.1"/>
    <property type="molecule type" value="Genomic_DNA"/>
</dbReference>
<protein>
    <submittedName>
        <fullName evidence="1">Nitronate monooxygenase</fullName>
    </submittedName>
</protein>
<organism evidence="1 2">
    <name type="scientific">Sphingobium chlorophenolicum</name>
    <dbReference type="NCBI Taxonomy" id="46429"/>
    <lineage>
        <taxon>Bacteria</taxon>
        <taxon>Pseudomonadati</taxon>
        <taxon>Pseudomonadota</taxon>
        <taxon>Alphaproteobacteria</taxon>
        <taxon>Sphingomonadales</taxon>
        <taxon>Sphingomonadaceae</taxon>
        <taxon>Sphingobium</taxon>
    </lineage>
</organism>